<dbReference type="Pfam" id="PF03514">
    <property type="entry name" value="GRAS"/>
    <property type="match status" value="1"/>
</dbReference>
<reference evidence="4" key="1">
    <citation type="submission" date="2020-05" db="EMBL/GenBank/DDBJ databases">
        <title>WGS assembly of Corymbia citriodora subspecies variegata.</title>
        <authorList>
            <person name="Barry K."/>
            <person name="Hundley H."/>
            <person name="Shu S."/>
            <person name="Jenkins J."/>
            <person name="Grimwood J."/>
            <person name="Baten A."/>
        </authorList>
    </citation>
    <scope>NUCLEOTIDE SEQUENCE</scope>
    <source>
        <strain evidence="4">CV2-018</strain>
    </source>
</reference>
<comment type="similarity">
    <text evidence="3">Belongs to the GRAS family.</text>
</comment>
<evidence type="ECO:0000313" key="5">
    <source>
        <dbReference type="Proteomes" id="UP000806378"/>
    </source>
</evidence>
<keyword evidence="2" id="KW-0804">Transcription</keyword>
<sequence>MMQSGFPPVSWPFQDLTNSTISPLGNYSSSFDFNVGDYGMIPSPISDMTDDSAVQFGAHAAFDVSLGVGYELEDFAMDFEGLEAFFNGDEPENACDYSEMSDGSFALQKATMEAWSPASTLSKSEESNSASVSAAMGLPWTLPAGEMEINNLLGLHHLLKAYGEAGDLKQKELMEVISRCIAEKSSPLGEVLERLAFYLCQTPEDRSGYLTHELCKNFKAAFLAFYQAFPYGRFAHFAANSALLEAMPDEAETVHIVDFDMGEGIQWPPVIEAIARRNKTVKLTSLTCEEERHGLDAQLNWNFDDMKRRLPDHARSFGMELQVDSMNIANLANELRKRKEGDANKEWTVFNCMVGLPHMGRTATARRVNDFFSVAKEFLADRADRFGHTAGIITFGDGNGFEKPRNCSTFGEFFDNSLTRYHSILESMQSDLPPQLSESRIAMETLFVAPFVSSLSWLHRWGETRNGADTLAAQGLDRSRVGRETVVEAQEMLRGKTSYEVKLGEQGNEMVLEWKGHELVRFSAWEYRPKRWETRSSF</sequence>
<protein>
    <submittedName>
        <fullName evidence="4">Uncharacterized protein</fullName>
    </submittedName>
</protein>
<dbReference type="Gramene" id="rna-gnl|WGS:JABURB|Cocit.L2709.1">
    <property type="protein sequence ID" value="cds-KAF7847704.1"/>
    <property type="gene ID" value="gene-BT93_L2709"/>
</dbReference>
<dbReference type="PANTHER" id="PTHR31636">
    <property type="entry name" value="OSJNBA0084A10.13 PROTEIN-RELATED"/>
    <property type="match status" value="1"/>
</dbReference>
<comment type="caution">
    <text evidence="3">Lacks conserved residue(s) required for the propagation of feature annotation.</text>
</comment>
<evidence type="ECO:0000256" key="1">
    <source>
        <dbReference type="ARBA" id="ARBA00023015"/>
    </source>
</evidence>
<dbReference type="AlphaFoldDB" id="A0A8T0CKD7"/>
<gene>
    <name evidence="4" type="ORF">BT93_L2709</name>
</gene>
<comment type="caution">
    <text evidence="4">The sequence shown here is derived from an EMBL/GenBank/DDBJ whole genome shotgun (WGS) entry which is preliminary data.</text>
</comment>
<name>A0A8T0CKD7_CORYI</name>
<dbReference type="EMBL" id="MU090571">
    <property type="protein sequence ID" value="KAF7847704.1"/>
    <property type="molecule type" value="Genomic_DNA"/>
</dbReference>
<evidence type="ECO:0000256" key="2">
    <source>
        <dbReference type="ARBA" id="ARBA00023163"/>
    </source>
</evidence>
<keyword evidence="1" id="KW-0805">Transcription regulation</keyword>
<feature type="short sequence motif" description="VHIID" evidence="3">
    <location>
        <begin position="254"/>
        <end position="258"/>
    </location>
</feature>
<proteinExistence type="inferred from homology"/>
<evidence type="ECO:0000256" key="3">
    <source>
        <dbReference type="PROSITE-ProRule" id="PRU01191"/>
    </source>
</evidence>
<keyword evidence="5" id="KW-1185">Reference proteome</keyword>
<organism evidence="4 5">
    <name type="scientific">Corymbia citriodora subsp. variegata</name>
    <dbReference type="NCBI Taxonomy" id="360336"/>
    <lineage>
        <taxon>Eukaryota</taxon>
        <taxon>Viridiplantae</taxon>
        <taxon>Streptophyta</taxon>
        <taxon>Embryophyta</taxon>
        <taxon>Tracheophyta</taxon>
        <taxon>Spermatophyta</taxon>
        <taxon>Magnoliopsida</taxon>
        <taxon>eudicotyledons</taxon>
        <taxon>Gunneridae</taxon>
        <taxon>Pentapetalae</taxon>
        <taxon>rosids</taxon>
        <taxon>malvids</taxon>
        <taxon>Myrtales</taxon>
        <taxon>Myrtaceae</taxon>
        <taxon>Myrtoideae</taxon>
        <taxon>Eucalypteae</taxon>
        <taxon>Corymbia</taxon>
    </lineage>
</organism>
<feature type="region of interest" description="SAW" evidence="3">
    <location>
        <begin position="456"/>
        <end position="526"/>
    </location>
</feature>
<evidence type="ECO:0000313" key="4">
    <source>
        <dbReference type="EMBL" id="KAF7847704.1"/>
    </source>
</evidence>
<accession>A0A8T0CKD7</accession>
<dbReference type="Proteomes" id="UP000806378">
    <property type="component" value="Unassembled WGS sequence"/>
</dbReference>
<dbReference type="OrthoDB" id="1935022at2759"/>
<dbReference type="InterPro" id="IPR005202">
    <property type="entry name" value="TF_GRAS"/>
</dbReference>
<dbReference type="PROSITE" id="PS50985">
    <property type="entry name" value="GRAS"/>
    <property type="match status" value="1"/>
</dbReference>